<organism evidence="1 2">
    <name type="scientific">Mycobacterium kubicae</name>
    <dbReference type="NCBI Taxonomy" id="120959"/>
    <lineage>
        <taxon>Bacteria</taxon>
        <taxon>Bacillati</taxon>
        <taxon>Actinomycetota</taxon>
        <taxon>Actinomycetes</taxon>
        <taxon>Mycobacteriales</taxon>
        <taxon>Mycobacteriaceae</taxon>
        <taxon>Mycobacterium</taxon>
        <taxon>Mycobacterium simiae complex</taxon>
    </lineage>
</organism>
<proteinExistence type="predicted"/>
<evidence type="ECO:0000313" key="2">
    <source>
        <dbReference type="Proteomes" id="UP000663583"/>
    </source>
</evidence>
<dbReference type="RefSeq" id="WP_139823173.1">
    <property type="nucleotide sequence ID" value="NZ_BLKU01000005.1"/>
</dbReference>
<sequence length="74" mass="8050">MARLRSIGIRLTDPAQGRIVVEHKEVGMHAAVLNRSGRVLEGDGESFWTAALQSSALRVDDIRVDGTSFMRNAG</sequence>
<reference evidence="1" key="1">
    <citation type="submission" date="2020-11" db="EMBL/GenBank/DDBJ databases">
        <title>Intraspecies plasmid and genomic variation of Mycobacterium kubicae revealed by the complete genome sequences of two clinical isolates.</title>
        <authorList>
            <person name="Hendrix J.R."/>
            <person name="Epperson L.E."/>
            <person name="Honda J.R."/>
            <person name="Strong M."/>
        </authorList>
    </citation>
    <scope>NUCLEOTIDE SEQUENCE</scope>
    <source>
        <strain evidence="1">JCM 13573</strain>
    </source>
</reference>
<dbReference type="Proteomes" id="UP000663583">
    <property type="component" value="Chromosome"/>
</dbReference>
<protein>
    <submittedName>
        <fullName evidence="1">Uncharacterized protein</fullName>
    </submittedName>
</protein>
<gene>
    <name evidence="1" type="ORF">I2456_00645</name>
</gene>
<accession>A0AAX1J9I3</accession>
<name>A0AAX1J9I3_9MYCO</name>
<dbReference type="EMBL" id="CP065047">
    <property type="protein sequence ID" value="QPI38134.1"/>
    <property type="molecule type" value="Genomic_DNA"/>
</dbReference>
<dbReference type="AlphaFoldDB" id="A0AAX1J9I3"/>
<evidence type="ECO:0000313" key="1">
    <source>
        <dbReference type="EMBL" id="QPI38134.1"/>
    </source>
</evidence>
<dbReference type="KEGG" id="mku:I2456_00645"/>